<proteinExistence type="predicted"/>
<name>A0ABS7KFR3_9BACL</name>
<gene>
    <name evidence="1" type="ORF">H7T88_07100</name>
</gene>
<dbReference type="RefSeq" id="WP_221787800.1">
    <property type="nucleotide sequence ID" value="NZ_JACLIC010000010.1"/>
</dbReference>
<dbReference type="Proteomes" id="UP000706031">
    <property type="component" value="Unassembled WGS sequence"/>
</dbReference>
<sequence length="165" mass="18428">MKAVPKVNTDGLYLEDELVDDAFSGIVPFYAKPEPVVFDPNQVEQPDGVNEEEQKIAGYLVGVPVPAGLFRPRFDLAAWEAYQDAMQEAPQESLPKLWVEGLSKEEIEELTKPQPEEASELDILKQRLAESELENKRLAEESNANQLALMELHMLVLSVVPPNQG</sequence>
<evidence type="ECO:0008006" key="3">
    <source>
        <dbReference type="Google" id="ProtNLM"/>
    </source>
</evidence>
<reference evidence="1 2" key="1">
    <citation type="submission" date="2020-08" db="EMBL/GenBank/DDBJ databases">
        <title>Fungal Genomes of the International Space Station.</title>
        <authorList>
            <person name="Seuylemezian A."/>
            <person name="Singh N.K."/>
            <person name="Wood J."/>
            <person name="Venkateswaran K."/>
        </authorList>
    </citation>
    <scope>NUCLEOTIDE SEQUENCE [LARGE SCALE GENOMIC DNA]</scope>
    <source>
        <strain evidence="1 2">S/N-304-OC-R4</strain>
    </source>
</reference>
<accession>A0ABS7KFR3</accession>
<evidence type="ECO:0000313" key="2">
    <source>
        <dbReference type="Proteomes" id="UP000706031"/>
    </source>
</evidence>
<dbReference type="EMBL" id="JACLIC010000010">
    <property type="protein sequence ID" value="MBY0202987.1"/>
    <property type="molecule type" value="Genomic_DNA"/>
</dbReference>
<keyword evidence="2" id="KW-1185">Reference proteome</keyword>
<protein>
    <recommendedName>
        <fullName evidence="3">Bacteriophage SP-beta YorD domain-containing protein</fullName>
    </recommendedName>
</protein>
<organism evidence="1 2">
    <name type="scientific">Paenibacillus cucumis</name>
    <name type="common">ex Kampfer et al. 2016</name>
    <dbReference type="NCBI Taxonomy" id="1776858"/>
    <lineage>
        <taxon>Bacteria</taxon>
        <taxon>Bacillati</taxon>
        <taxon>Bacillota</taxon>
        <taxon>Bacilli</taxon>
        <taxon>Bacillales</taxon>
        <taxon>Paenibacillaceae</taxon>
        <taxon>Paenibacillus</taxon>
    </lineage>
</organism>
<comment type="caution">
    <text evidence="1">The sequence shown here is derived from an EMBL/GenBank/DDBJ whole genome shotgun (WGS) entry which is preliminary data.</text>
</comment>
<evidence type="ECO:0000313" key="1">
    <source>
        <dbReference type="EMBL" id="MBY0202987.1"/>
    </source>
</evidence>